<dbReference type="EC" id="3.1.26.-" evidence="7"/>
<dbReference type="Pfam" id="PF00575">
    <property type="entry name" value="S1"/>
    <property type="match status" value="1"/>
</dbReference>
<dbReference type="GO" id="GO:0006364">
    <property type="term" value="P:rRNA processing"/>
    <property type="evidence" value="ECO:0007669"/>
    <property type="project" value="TreeGrafter"/>
</dbReference>
<dbReference type="GO" id="GO:0004540">
    <property type="term" value="F:RNA nuclease activity"/>
    <property type="evidence" value="ECO:0007669"/>
    <property type="project" value="InterPro"/>
</dbReference>
<dbReference type="InterPro" id="IPR019307">
    <property type="entry name" value="RNA-bd_AU-1/RNase_E/G"/>
</dbReference>
<dbReference type="InterPro" id="IPR012340">
    <property type="entry name" value="NA-bd_OB-fold"/>
</dbReference>
<dbReference type="PROSITE" id="PS50126">
    <property type="entry name" value="S1"/>
    <property type="match status" value="1"/>
</dbReference>
<evidence type="ECO:0000256" key="4">
    <source>
        <dbReference type="ARBA" id="ARBA00022842"/>
    </source>
</evidence>
<sequence length="465" mass="54046">MEKILVLNSIEDNLHYAIIENNKLVELFSDEEKKLTGNIYLGKVEKVVNALDAIFVNIGEKKNGFLRIKDIPEKYYDYFSLKEIKEGSKILVQVKKDPTGTKGPQLTANISIAGRYLVVFPFSNVNGVSKKIESEDERQRLYKIANEISNNNGFGVVIRTAAEGLDEKYIYSEAITLKEKLDDLLLNFKRKRKIQILYTEESLIDYILRERLTKEITQVITNNIKHIEVIRKYLKIFSKRPKIEIIDGDSFEYTNVNKYFKELIKRTITLPSGGEIIIDKTEALTVIDVNSKHFTKSLNQQETAFKTNYEAVEEIFRQLRLRNIGGIVIIDFIDMNSEENKNKILEKVNEEIKKDKSKIEIFGFTKLGLLELSRKRTIKSFFENYVSICPVCGGSGFIQSPRFLLKEIFTKIENAPKEAKEAIIKLHPYMKNYIDKSELKKRKDLIYHIHFTHTDPKTFEITWKI</sequence>
<dbReference type="InterPro" id="IPR004659">
    <property type="entry name" value="RNase_E/G"/>
</dbReference>
<comment type="cofactor">
    <cofactor evidence="1">
        <name>Mg(2+)</name>
        <dbReference type="ChEBI" id="CHEBI:18420"/>
    </cofactor>
</comment>
<evidence type="ECO:0000313" key="8">
    <source>
        <dbReference type="Proteomes" id="UP000555828"/>
    </source>
</evidence>
<evidence type="ECO:0000256" key="5">
    <source>
        <dbReference type="ARBA" id="ARBA00022884"/>
    </source>
</evidence>
<comment type="caution">
    <text evidence="7">The sequence shown here is derived from an EMBL/GenBank/DDBJ whole genome shotgun (WGS) entry which is preliminary data.</text>
</comment>
<dbReference type="CDD" id="cd04453">
    <property type="entry name" value="S1_RNase_E"/>
    <property type="match status" value="1"/>
</dbReference>
<dbReference type="GO" id="GO:0016787">
    <property type="term" value="F:hydrolase activity"/>
    <property type="evidence" value="ECO:0007669"/>
    <property type="project" value="UniProtKB-KW"/>
</dbReference>
<evidence type="ECO:0000256" key="3">
    <source>
        <dbReference type="ARBA" id="ARBA00022801"/>
    </source>
</evidence>
<evidence type="ECO:0000259" key="6">
    <source>
        <dbReference type="PROSITE" id="PS50126"/>
    </source>
</evidence>
<dbReference type="RefSeq" id="WP_184619759.1">
    <property type="nucleotide sequence ID" value="NZ_JACHEX010000005.1"/>
</dbReference>
<dbReference type="Pfam" id="PF10150">
    <property type="entry name" value="RNase_E_G"/>
    <property type="match status" value="1"/>
</dbReference>
<dbReference type="AlphaFoldDB" id="A0A841GPK7"/>
<dbReference type="PANTHER" id="PTHR30001">
    <property type="entry name" value="RIBONUCLEASE"/>
    <property type="match status" value="1"/>
</dbReference>
<dbReference type="EMBL" id="JACHEX010000005">
    <property type="protein sequence ID" value="MBB6063154.1"/>
    <property type="molecule type" value="Genomic_DNA"/>
</dbReference>
<organism evidence="7 8">
    <name type="scientific">Thermosipho japonicus</name>
    <dbReference type="NCBI Taxonomy" id="90323"/>
    <lineage>
        <taxon>Bacteria</taxon>
        <taxon>Thermotogati</taxon>
        <taxon>Thermotogota</taxon>
        <taxon>Thermotogae</taxon>
        <taxon>Thermotogales</taxon>
        <taxon>Fervidobacteriaceae</taxon>
        <taxon>Thermosipho</taxon>
    </lineage>
</organism>
<keyword evidence="3 7" id="KW-0378">Hydrolase</keyword>
<gene>
    <name evidence="7" type="ORF">HNP65_001618</name>
</gene>
<dbReference type="Proteomes" id="UP000555828">
    <property type="component" value="Unassembled WGS sequence"/>
</dbReference>
<dbReference type="SUPFAM" id="SSF50249">
    <property type="entry name" value="Nucleic acid-binding proteins"/>
    <property type="match status" value="1"/>
</dbReference>
<keyword evidence="8" id="KW-1185">Reference proteome</keyword>
<name>A0A841GPK7_9BACT</name>
<dbReference type="GO" id="GO:0005737">
    <property type="term" value="C:cytoplasm"/>
    <property type="evidence" value="ECO:0007669"/>
    <property type="project" value="TreeGrafter"/>
</dbReference>
<proteinExistence type="predicted"/>
<evidence type="ECO:0000256" key="2">
    <source>
        <dbReference type="ARBA" id="ARBA00022723"/>
    </source>
</evidence>
<dbReference type="GO" id="GO:0003723">
    <property type="term" value="F:RNA binding"/>
    <property type="evidence" value="ECO:0007669"/>
    <property type="project" value="UniProtKB-KW"/>
</dbReference>
<keyword evidence="5" id="KW-0694">RNA-binding</keyword>
<dbReference type="GO" id="GO:0046872">
    <property type="term" value="F:metal ion binding"/>
    <property type="evidence" value="ECO:0007669"/>
    <property type="project" value="UniProtKB-KW"/>
</dbReference>
<feature type="domain" description="S1 motif" evidence="6">
    <location>
        <begin position="37"/>
        <end position="115"/>
    </location>
</feature>
<keyword evidence="4" id="KW-0460">Magnesium</keyword>
<dbReference type="SMART" id="SM00316">
    <property type="entry name" value="S1"/>
    <property type="match status" value="1"/>
</dbReference>
<protein>
    <submittedName>
        <fullName evidence="7">Ribonuclease G</fullName>
        <ecNumber evidence="7">3.1.26.-</ecNumber>
    </submittedName>
</protein>
<dbReference type="NCBIfam" id="TIGR00757">
    <property type="entry name" value="RNaseEG"/>
    <property type="match status" value="1"/>
</dbReference>
<dbReference type="PANTHER" id="PTHR30001:SF0">
    <property type="entry name" value="RIBONUCLEASE G"/>
    <property type="match status" value="1"/>
</dbReference>
<evidence type="ECO:0000256" key="1">
    <source>
        <dbReference type="ARBA" id="ARBA00001946"/>
    </source>
</evidence>
<dbReference type="InterPro" id="IPR003029">
    <property type="entry name" value="S1_domain"/>
</dbReference>
<accession>A0A841GPK7</accession>
<keyword evidence="2" id="KW-0479">Metal-binding</keyword>
<evidence type="ECO:0000313" key="7">
    <source>
        <dbReference type="EMBL" id="MBB6063154.1"/>
    </source>
</evidence>
<dbReference type="Gene3D" id="2.40.50.140">
    <property type="entry name" value="Nucleic acid-binding proteins"/>
    <property type="match status" value="1"/>
</dbReference>
<reference evidence="7 8" key="1">
    <citation type="submission" date="2020-08" db="EMBL/GenBank/DDBJ databases">
        <title>Genomic Encyclopedia of Type Strains, Phase IV (KMG-IV): sequencing the most valuable type-strain genomes for metagenomic binning, comparative biology and taxonomic classification.</title>
        <authorList>
            <person name="Goeker M."/>
        </authorList>
    </citation>
    <scope>NUCLEOTIDE SEQUENCE [LARGE SCALE GENOMIC DNA]</scope>
    <source>
        <strain evidence="7 8">DSM 13481</strain>
    </source>
</reference>